<dbReference type="OrthoDB" id="5832575at2759"/>
<reference evidence="4" key="1">
    <citation type="submission" date="2025-08" db="UniProtKB">
        <authorList>
            <consortium name="RefSeq"/>
        </authorList>
    </citation>
    <scope>IDENTIFICATION</scope>
</reference>
<evidence type="ECO:0000313" key="3">
    <source>
        <dbReference type="Proteomes" id="UP000515159"/>
    </source>
</evidence>
<dbReference type="Proteomes" id="UP000515159">
    <property type="component" value="Chromosome 7"/>
</dbReference>
<feature type="coiled-coil region" evidence="1">
    <location>
        <begin position="206"/>
        <end position="240"/>
    </location>
</feature>
<feature type="coiled-coil region" evidence="1">
    <location>
        <begin position="557"/>
        <end position="621"/>
    </location>
</feature>
<dbReference type="PANTHER" id="PTHR18863:SF5">
    <property type="entry name" value="TESTIS EXPRESSED GENE 21"/>
    <property type="match status" value="1"/>
</dbReference>
<organism evidence="3 4">
    <name type="scientific">Geotrypetes seraphini</name>
    <name type="common">Gaboon caecilian</name>
    <name type="synonym">Caecilia seraphini</name>
    <dbReference type="NCBI Taxonomy" id="260995"/>
    <lineage>
        <taxon>Eukaryota</taxon>
        <taxon>Metazoa</taxon>
        <taxon>Chordata</taxon>
        <taxon>Craniata</taxon>
        <taxon>Vertebrata</taxon>
        <taxon>Euteleostomi</taxon>
        <taxon>Amphibia</taxon>
        <taxon>Gymnophiona</taxon>
        <taxon>Geotrypetes</taxon>
    </lineage>
</organism>
<dbReference type="InParanoid" id="A0A6P8RQQ3"/>
<dbReference type="RefSeq" id="XP_033807739.1">
    <property type="nucleotide sequence ID" value="XM_033951848.1"/>
</dbReference>
<name>A0A6P8RQQ3_GEOSA</name>
<feature type="coiled-coil region" evidence="1">
    <location>
        <begin position="646"/>
        <end position="722"/>
    </location>
</feature>
<feature type="region of interest" description="Disordered" evidence="2">
    <location>
        <begin position="1"/>
        <end position="21"/>
    </location>
</feature>
<accession>A0A6P8RQQ3</accession>
<dbReference type="Gene3D" id="1.10.287.1490">
    <property type="match status" value="2"/>
</dbReference>
<dbReference type="GeneID" id="117363703"/>
<evidence type="ECO:0000313" key="4">
    <source>
        <dbReference type="RefSeq" id="XP_033807739.1"/>
    </source>
</evidence>
<evidence type="ECO:0000256" key="1">
    <source>
        <dbReference type="SAM" id="Coils"/>
    </source>
</evidence>
<feature type="compositionally biased region" description="Low complexity" evidence="2">
    <location>
        <begin position="1"/>
        <end position="16"/>
    </location>
</feature>
<feature type="region of interest" description="Disordered" evidence="2">
    <location>
        <begin position="773"/>
        <end position="792"/>
    </location>
</feature>
<gene>
    <name evidence="4" type="primary">LOC117363703</name>
</gene>
<feature type="coiled-coil region" evidence="1">
    <location>
        <begin position="277"/>
        <end position="339"/>
    </location>
</feature>
<keyword evidence="1" id="KW-0175">Coiled coil</keyword>
<evidence type="ECO:0000256" key="2">
    <source>
        <dbReference type="SAM" id="MobiDB-lite"/>
    </source>
</evidence>
<dbReference type="KEGG" id="gsh:117363703"/>
<dbReference type="PANTHER" id="PTHR18863">
    <property type="entry name" value="TSEC-2-RELATED"/>
    <property type="match status" value="1"/>
</dbReference>
<dbReference type="InterPro" id="IPR039139">
    <property type="entry name" value="CCDC170-like"/>
</dbReference>
<dbReference type="AlphaFoldDB" id="A0A6P8RQQ3"/>
<sequence length="792" mass="90247">MSNPLSFLSISDSDSLSDTDKNHRIREDPLLFTSSQTTLTPSYQSILEAQSNTLTMQLCKNKDSMETVLKYSPDYDFAGNLTVPKASFKPVSDGNASRDQVLHYRRAAEMAHSEYAAMLVKNKSLQTEVKELQNTLANKEAALLDKKTKLESYKENNARQGAQVQSLKEHIKELEEIAGSVTSVKSQAKVGIHTLKKGNQELHGRVSELEHRVRIHLTERENAEQRASALEKQMSDSIVKLSTFLKMDVKGQEDPLMALVKKVSELLKEHFLEKSRIASLEEALASQQKEFKASRETIVKLVSEIGKEQNTSAGYGAEAKALKKERDEAVLAMESLEWENSSLFEKLKGSHEMCDKSHQELLNKEAQMTELGQSLRASVYETRAAQGLQQVFLTQLATLLSNAFVTVPSTEEAVKGRLQDLCASEQTWKSTSEDLQKKILTLTKQLEHQRELYHEALSKSYKSEQSLQEHKDSLRHLKGKLASDDLLKDGYNIERKKLMRFLQQLAEKLKIHQDISTENLQSKYELLLDAAEDWISKLDKENISESKALIYNLQKKINYQKEKLELKNSQLDQLENKIKQLEREQEHLALWNTEGMQSLAVQKLQKKIGKLQGQHNDLKLVNQNMMAKLADISDLRAKTSMQSRTIEELNKSLEKLESIKEKAAKKVVSLKTELDYTVHEMKGEKARAQQMLEAVTNELQTAKRALEEVARREKQLVDFRETITRTMGFNINTLAVPDHEIIRLLQHIVKTQKFSKVTSNDKSKLPYNLRTGYKNHPNATVSYKPPSDHSKF</sequence>
<keyword evidence="3" id="KW-1185">Reference proteome</keyword>
<feature type="coiled-coil region" evidence="1">
    <location>
        <begin position="115"/>
        <end position="177"/>
    </location>
</feature>
<protein>
    <submittedName>
        <fullName evidence="4">Coiled-coil domain-containing protein 170-like isoform X1</fullName>
    </submittedName>
</protein>
<proteinExistence type="predicted"/>